<protein>
    <submittedName>
        <fullName evidence="2">Uncharacterized protein</fullName>
    </submittedName>
</protein>
<evidence type="ECO:0000313" key="2">
    <source>
        <dbReference type="EMBL" id="TWT88871.1"/>
    </source>
</evidence>
<feature type="chain" id="PRO_5022805285" evidence="1">
    <location>
        <begin position="25"/>
        <end position="302"/>
    </location>
</feature>
<dbReference type="RefSeq" id="WP_146400298.1">
    <property type="nucleotide sequence ID" value="NZ_SJPQ01000002.1"/>
</dbReference>
<keyword evidence="1" id="KW-0732">Signal</keyword>
<dbReference type="Gene3D" id="2.50.20.10">
    <property type="entry name" value="Lipoprotein localisation LolA/LolB/LppX"/>
    <property type="match status" value="1"/>
</dbReference>
<dbReference type="NCBIfam" id="TIGR03009">
    <property type="entry name" value="plancto_dom_2"/>
    <property type="match status" value="1"/>
</dbReference>
<dbReference type="EMBL" id="SJPQ01000002">
    <property type="protein sequence ID" value="TWT88871.1"/>
    <property type="molecule type" value="Genomic_DNA"/>
</dbReference>
<evidence type="ECO:0000313" key="3">
    <source>
        <dbReference type="Proteomes" id="UP000315440"/>
    </source>
</evidence>
<dbReference type="AlphaFoldDB" id="A0A5C5ZPY8"/>
<evidence type="ECO:0000256" key="1">
    <source>
        <dbReference type="SAM" id="SignalP"/>
    </source>
</evidence>
<sequence precursor="true">MPSARTLIGLNLCLALGVVLPAQGQAPYAPATEPQRPAGPPAVSVAPAAPAGFKLDAIAQAHLDQVLDAWEKQSGQINTFQCPFERLVYDPVFGPGQETPNTVDDGRLSYQQPDKGSFEIQKVRRWDPTQKTHVEDSVAIGEHWVCDGKSIYEYKTQQKQLVERPIPPEMQGKSIVDGPLPFLFGAEAAKLKARYWLRIDPRSPENQIRLHAMPRFQRDAANYRAVELMLDRQKMLPVAMQVHMPDGSRTVYTFKLADASVNSRVTQIWNSLFQSPRTPYGWTRIVDQQPAAQAAQPQTAPR</sequence>
<dbReference type="CDD" id="cd16325">
    <property type="entry name" value="LolA"/>
    <property type="match status" value="1"/>
</dbReference>
<feature type="signal peptide" evidence="1">
    <location>
        <begin position="1"/>
        <end position="24"/>
    </location>
</feature>
<dbReference type="InterPro" id="IPR017461">
    <property type="entry name" value="CHP03009_planctomycetes"/>
</dbReference>
<dbReference type="InterPro" id="IPR004564">
    <property type="entry name" value="OM_lipoprot_carrier_LolA-like"/>
</dbReference>
<dbReference type="OrthoDB" id="243478at2"/>
<name>A0A5C5ZPY8_9BACT</name>
<gene>
    <name evidence="2" type="ORF">Mal64_23590</name>
</gene>
<proteinExistence type="predicted"/>
<organism evidence="2 3">
    <name type="scientific">Pseudobythopirellula maris</name>
    <dbReference type="NCBI Taxonomy" id="2527991"/>
    <lineage>
        <taxon>Bacteria</taxon>
        <taxon>Pseudomonadati</taxon>
        <taxon>Planctomycetota</taxon>
        <taxon>Planctomycetia</taxon>
        <taxon>Pirellulales</taxon>
        <taxon>Lacipirellulaceae</taxon>
        <taxon>Pseudobythopirellula</taxon>
    </lineage>
</organism>
<dbReference type="Proteomes" id="UP000315440">
    <property type="component" value="Unassembled WGS sequence"/>
</dbReference>
<accession>A0A5C5ZPY8</accession>
<keyword evidence="3" id="KW-1185">Reference proteome</keyword>
<comment type="caution">
    <text evidence="2">The sequence shown here is derived from an EMBL/GenBank/DDBJ whole genome shotgun (WGS) entry which is preliminary data.</text>
</comment>
<reference evidence="2 3" key="1">
    <citation type="submission" date="2019-02" db="EMBL/GenBank/DDBJ databases">
        <title>Deep-cultivation of Planctomycetes and their phenomic and genomic characterization uncovers novel biology.</title>
        <authorList>
            <person name="Wiegand S."/>
            <person name="Jogler M."/>
            <person name="Boedeker C."/>
            <person name="Pinto D."/>
            <person name="Vollmers J."/>
            <person name="Rivas-Marin E."/>
            <person name="Kohn T."/>
            <person name="Peeters S.H."/>
            <person name="Heuer A."/>
            <person name="Rast P."/>
            <person name="Oberbeckmann S."/>
            <person name="Bunk B."/>
            <person name="Jeske O."/>
            <person name="Meyerdierks A."/>
            <person name="Storesund J.E."/>
            <person name="Kallscheuer N."/>
            <person name="Luecker S."/>
            <person name="Lage O.M."/>
            <person name="Pohl T."/>
            <person name="Merkel B.J."/>
            <person name="Hornburger P."/>
            <person name="Mueller R.-W."/>
            <person name="Bruemmer F."/>
            <person name="Labrenz M."/>
            <person name="Spormann A.M."/>
            <person name="Op Den Camp H."/>
            <person name="Overmann J."/>
            <person name="Amann R."/>
            <person name="Jetten M.S.M."/>
            <person name="Mascher T."/>
            <person name="Medema M.H."/>
            <person name="Devos D.P."/>
            <person name="Kaster A.-K."/>
            <person name="Ovreas L."/>
            <person name="Rohde M."/>
            <person name="Galperin M.Y."/>
            <person name="Jogler C."/>
        </authorList>
    </citation>
    <scope>NUCLEOTIDE SEQUENCE [LARGE SCALE GENOMIC DNA]</scope>
    <source>
        <strain evidence="2 3">Mal64</strain>
    </source>
</reference>